<dbReference type="EMBL" id="JADJZA010000001">
    <property type="protein sequence ID" value="MBK9295282.1"/>
    <property type="molecule type" value="Genomic_DNA"/>
</dbReference>
<gene>
    <name evidence="5" type="ORF">IPN02_00070</name>
</gene>
<organism evidence="5 6">
    <name type="scientific">Candidatus Neomicrothrix subdominans</name>
    <dbReference type="NCBI Taxonomy" id="2954438"/>
    <lineage>
        <taxon>Bacteria</taxon>
        <taxon>Bacillati</taxon>
        <taxon>Actinomycetota</taxon>
        <taxon>Acidimicrobiia</taxon>
        <taxon>Acidimicrobiales</taxon>
        <taxon>Microthrixaceae</taxon>
        <taxon>Candidatus Neomicrothrix</taxon>
    </lineage>
</organism>
<dbReference type="AlphaFoldDB" id="A0A936NA23"/>
<reference evidence="5 6" key="1">
    <citation type="submission" date="2020-10" db="EMBL/GenBank/DDBJ databases">
        <title>Connecting structure to function with the recovery of over 1000 high-quality activated sludge metagenome-assembled genomes encoding full-length rRNA genes using long-read sequencing.</title>
        <authorList>
            <person name="Singleton C.M."/>
            <person name="Petriglieri F."/>
            <person name="Kristensen J.M."/>
            <person name="Kirkegaard R.H."/>
            <person name="Michaelsen T.Y."/>
            <person name="Andersen M.H."/>
            <person name="Karst S.M."/>
            <person name="Dueholm M.S."/>
            <person name="Nielsen P.H."/>
            <person name="Albertsen M."/>
        </authorList>
    </citation>
    <scope>NUCLEOTIDE SEQUENCE [LARGE SCALE GENOMIC DNA]</scope>
    <source>
        <strain evidence="5">Lyne_18-Q3-R50-59_MAXAC.006</strain>
    </source>
</reference>
<dbReference type="CDD" id="cd14657">
    <property type="entry name" value="Imelysin_IrpA-like"/>
    <property type="match status" value="1"/>
</dbReference>
<dbReference type="Gene3D" id="1.20.1420.20">
    <property type="entry name" value="M75 peptidase, HXXE motif"/>
    <property type="match status" value="1"/>
</dbReference>
<sequence length="390" mass="41116">MLPAALAAVLIVSSCGGSDEASTTDESSTVDSAVGSEVVGHYADGVYVSYAASVESATKMGDDIEAFLDDPTEDTLATARKAWLTARPDYGVTEAFRFYGGPIDADDTGPEGRLNAWPMDESYVDYVEGDPEAGIINDPDEYPTLDADTLASLNEAGGETNVSTGWHAIEFLLWGQDLSEDGPGERPATDYTDAPNADRRSEYLASATQLLLTDLQGVTDAWNPDGDDNFRVKFLALPTDEALTNIVTGVGELSRGELAGERMSVAYTERSEEDEHSCFSDNTTEDIVANAQGVANVVTGDYPGGVSGPGLAQLFAENDEAAADELVEAVETSVADAEEIPAPFDQHLRDGVSDDEPGRLAVKTTMDALSAQTDLVVAQASDLGLSVEVS</sequence>
<dbReference type="InterPro" id="IPR038352">
    <property type="entry name" value="Imelysin_sf"/>
</dbReference>
<evidence type="ECO:0000313" key="6">
    <source>
        <dbReference type="Proteomes" id="UP000727993"/>
    </source>
</evidence>
<comment type="caution">
    <text evidence="5">The sequence shown here is derived from an EMBL/GenBank/DDBJ whole genome shotgun (WGS) entry which is preliminary data.</text>
</comment>
<dbReference type="GO" id="GO:0030313">
    <property type="term" value="C:cell envelope"/>
    <property type="evidence" value="ECO:0007669"/>
    <property type="project" value="UniProtKB-SubCell"/>
</dbReference>
<accession>A0A936NA23</accession>
<name>A0A936NA23_9ACTN</name>
<evidence type="ECO:0000256" key="2">
    <source>
        <dbReference type="ARBA" id="ARBA00022729"/>
    </source>
</evidence>
<dbReference type="InterPro" id="IPR018976">
    <property type="entry name" value="Imelysin-like"/>
</dbReference>
<evidence type="ECO:0000259" key="4">
    <source>
        <dbReference type="Pfam" id="PF09375"/>
    </source>
</evidence>
<keyword evidence="2" id="KW-0732">Signal</keyword>
<feature type="domain" description="Imelysin-like" evidence="4">
    <location>
        <begin position="49"/>
        <end position="375"/>
    </location>
</feature>
<dbReference type="Proteomes" id="UP000727993">
    <property type="component" value="Unassembled WGS sequence"/>
</dbReference>
<evidence type="ECO:0000256" key="3">
    <source>
        <dbReference type="SAM" id="MobiDB-lite"/>
    </source>
</evidence>
<feature type="region of interest" description="Disordered" evidence="3">
    <location>
        <begin position="178"/>
        <end position="197"/>
    </location>
</feature>
<proteinExistence type="predicted"/>
<dbReference type="Pfam" id="PF09375">
    <property type="entry name" value="Peptidase_M75"/>
    <property type="match status" value="1"/>
</dbReference>
<protein>
    <submittedName>
        <fullName evidence="5">Iron-regulated protein</fullName>
    </submittedName>
</protein>
<evidence type="ECO:0000313" key="5">
    <source>
        <dbReference type="EMBL" id="MBK9295282.1"/>
    </source>
</evidence>
<comment type="subcellular location">
    <subcellularLocation>
        <location evidence="1">Cell envelope</location>
    </subcellularLocation>
</comment>
<evidence type="ECO:0000256" key="1">
    <source>
        <dbReference type="ARBA" id="ARBA00004196"/>
    </source>
</evidence>